<feature type="domain" description="Xylanolytic transcriptional activator regulatory" evidence="7">
    <location>
        <begin position="295"/>
        <end position="378"/>
    </location>
</feature>
<keyword evidence="9" id="KW-1185">Reference proteome</keyword>
<dbReference type="OrthoDB" id="3862662at2759"/>
<dbReference type="GO" id="GO:0003677">
    <property type="term" value="F:DNA binding"/>
    <property type="evidence" value="ECO:0007669"/>
    <property type="project" value="InterPro"/>
</dbReference>
<proteinExistence type="predicted"/>
<dbReference type="CDD" id="cd12148">
    <property type="entry name" value="fungal_TF_MHR"/>
    <property type="match status" value="1"/>
</dbReference>
<gene>
    <name evidence="8" type="ORF">K469DRAFT_641512</name>
</gene>
<dbReference type="EMBL" id="ML994668">
    <property type="protein sequence ID" value="KAF2179306.1"/>
    <property type="molecule type" value="Genomic_DNA"/>
</dbReference>
<dbReference type="InterPro" id="IPR007219">
    <property type="entry name" value="XnlR_reg_dom"/>
</dbReference>
<dbReference type="PANTHER" id="PTHR47338:SF10">
    <property type="entry name" value="TRANSCRIPTION FACTOR DOMAIN-CONTAINING PROTEIN-RELATED"/>
    <property type="match status" value="1"/>
</dbReference>
<evidence type="ECO:0000256" key="1">
    <source>
        <dbReference type="ARBA" id="ARBA00004123"/>
    </source>
</evidence>
<dbReference type="GO" id="GO:0008270">
    <property type="term" value="F:zinc ion binding"/>
    <property type="evidence" value="ECO:0007669"/>
    <property type="project" value="InterPro"/>
</dbReference>
<dbReference type="AlphaFoldDB" id="A0A6A6DNT2"/>
<feature type="compositionally biased region" description="Polar residues" evidence="6">
    <location>
        <begin position="1"/>
        <end position="14"/>
    </location>
</feature>
<keyword evidence="4" id="KW-0804">Transcription</keyword>
<feature type="region of interest" description="Disordered" evidence="6">
    <location>
        <begin position="672"/>
        <end position="704"/>
    </location>
</feature>
<feature type="region of interest" description="Disordered" evidence="6">
    <location>
        <begin position="1"/>
        <end position="87"/>
    </location>
</feature>
<evidence type="ECO:0000256" key="5">
    <source>
        <dbReference type="ARBA" id="ARBA00023242"/>
    </source>
</evidence>
<evidence type="ECO:0000313" key="9">
    <source>
        <dbReference type="Proteomes" id="UP000800200"/>
    </source>
</evidence>
<organism evidence="8 9">
    <name type="scientific">Zopfia rhizophila CBS 207.26</name>
    <dbReference type="NCBI Taxonomy" id="1314779"/>
    <lineage>
        <taxon>Eukaryota</taxon>
        <taxon>Fungi</taxon>
        <taxon>Dikarya</taxon>
        <taxon>Ascomycota</taxon>
        <taxon>Pezizomycotina</taxon>
        <taxon>Dothideomycetes</taxon>
        <taxon>Dothideomycetes incertae sedis</taxon>
        <taxon>Zopfiaceae</taxon>
        <taxon>Zopfia</taxon>
    </lineage>
</organism>
<keyword evidence="5" id="KW-0539">Nucleus</keyword>
<sequence length="811" mass="90481">MLCNKTSQTCTYPSNRLKPGPKTGSLQRGRQRLRSYGPRRSQECNTRSVNGDLEVGNQSALQEKRDGRRLASPSSRRRRTSESVMPAASIPFESALPPSQAPNIDEMLYESDSSDTAATNFVRAISLSSLIHPTHESCLTPPASVSDTSTSGFFVNLAGTQDLILQTCYSLNLSAGTLQVLIDSYFQNMTAISLFHQPSFGNKVQETKNLLHLKALFAAMLSFSARFERSQSAPSYHTPAHNTDSLSHERFHALALKFIQEAIEECADETPPLCLLQSLALTTYYLLTNSVRGRAWRLLGSCVRIAYELRLHLVDYEGKVDSPKVGVNLARWSADEERRRCWWAIWEMDVFASTIRRCPTAIDWTMNDTCLPIQDEFWFHNQYCPSCFLERRPMDRWKKLKESGNESASAWFIIINSLMRNAQVLSRGNLQGILPGSDPNNNVAQLTDYFRNAYKKKRSEEDSTQLTILAHALRCTTSVLPESLAYKGENLSFASMDQHSTSDGLEQSYGRLNSAKYSIYMITQLAAFMIYHHYAFGEILNGTIFAEEPRNPGFGWAVPDQAIPPNCKGLQSCLQAADNILAIINRSSEDHVKYVNPFHASTVWLATSLQILRKVFGPDVQVELTESKCEILRLSCQQYTKFWGTPLALLENLDSLEERLILRRKLSGKVERNVTRTNARPNTAAATRHTEPKRQESRNNNTSWEGLRHAVTMPPVALDGISSFSSDQIAGCADPACQAKSPISNSAGQTQTPSQPSNVPEYAEDHMVGNSSSGSFDHSSYLTLETMDAGSGFGEDFAWDLAGLMSESLSR</sequence>
<evidence type="ECO:0000256" key="4">
    <source>
        <dbReference type="ARBA" id="ARBA00023163"/>
    </source>
</evidence>
<dbReference type="InterPro" id="IPR050815">
    <property type="entry name" value="TF_fung"/>
</dbReference>
<dbReference type="SMART" id="SM00906">
    <property type="entry name" value="Fungal_trans"/>
    <property type="match status" value="1"/>
</dbReference>
<dbReference type="GO" id="GO:0005634">
    <property type="term" value="C:nucleus"/>
    <property type="evidence" value="ECO:0007669"/>
    <property type="project" value="UniProtKB-SubCell"/>
</dbReference>
<evidence type="ECO:0000256" key="2">
    <source>
        <dbReference type="ARBA" id="ARBA00022723"/>
    </source>
</evidence>
<dbReference type="GO" id="GO:0000981">
    <property type="term" value="F:DNA-binding transcription factor activity, RNA polymerase II-specific"/>
    <property type="evidence" value="ECO:0007669"/>
    <property type="project" value="InterPro"/>
</dbReference>
<feature type="compositionally biased region" description="Low complexity" evidence="6">
    <location>
        <begin position="675"/>
        <end position="687"/>
    </location>
</feature>
<name>A0A6A6DNT2_9PEZI</name>
<evidence type="ECO:0000313" key="8">
    <source>
        <dbReference type="EMBL" id="KAF2179306.1"/>
    </source>
</evidence>
<accession>A0A6A6DNT2</accession>
<evidence type="ECO:0000256" key="3">
    <source>
        <dbReference type="ARBA" id="ARBA00023015"/>
    </source>
</evidence>
<evidence type="ECO:0000259" key="7">
    <source>
        <dbReference type="SMART" id="SM00906"/>
    </source>
</evidence>
<dbReference type="PANTHER" id="PTHR47338">
    <property type="entry name" value="ZN(II)2CYS6 TRANSCRIPTION FACTOR (EUROFUNG)-RELATED"/>
    <property type="match status" value="1"/>
</dbReference>
<reference evidence="8" key="1">
    <citation type="journal article" date="2020" name="Stud. Mycol.">
        <title>101 Dothideomycetes genomes: a test case for predicting lifestyles and emergence of pathogens.</title>
        <authorList>
            <person name="Haridas S."/>
            <person name="Albert R."/>
            <person name="Binder M."/>
            <person name="Bloem J."/>
            <person name="Labutti K."/>
            <person name="Salamov A."/>
            <person name="Andreopoulos B."/>
            <person name="Baker S."/>
            <person name="Barry K."/>
            <person name="Bills G."/>
            <person name="Bluhm B."/>
            <person name="Cannon C."/>
            <person name="Castanera R."/>
            <person name="Culley D."/>
            <person name="Daum C."/>
            <person name="Ezra D."/>
            <person name="Gonzalez J."/>
            <person name="Henrissat B."/>
            <person name="Kuo A."/>
            <person name="Liang C."/>
            <person name="Lipzen A."/>
            <person name="Lutzoni F."/>
            <person name="Magnuson J."/>
            <person name="Mondo S."/>
            <person name="Nolan M."/>
            <person name="Ohm R."/>
            <person name="Pangilinan J."/>
            <person name="Park H.-J."/>
            <person name="Ramirez L."/>
            <person name="Alfaro M."/>
            <person name="Sun H."/>
            <person name="Tritt A."/>
            <person name="Yoshinaga Y."/>
            <person name="Zwiers L.-H."/>
            <person name="Turgeon B."/>
            <person name="Goodwin S."/>
            <person name="Spatafora J."/>
            <person name="Crous P."/>
            <person name="Grigoriev I."/>
        </authorList>
    </citation>
    <scope>NUCLEOTIDE SEQUENCE</scope>
    <source>
        <strain evidence="8">CBS 207.26</strain>
    </source>
</reference>
<evidence type="ECO:0000256" key="6">
    <source>
        <dbReference type="SAM" id="MobiDB-lite"/>
    </source>
</evidence>
<feature type="region of interest" description="Disordered" evidence="6">
    <location>
        <begin position="741"/>
        <end position="777"/>
    </location>
</feature>
<dbReference type="Pfam" id="PF04082">
    <property type="entry name" value="Fungal_trans"/>
    <property type="match status" value="1"/>
</dbReference>
<feature type="compositionally biased region" description="Basic and acidic residues" evidence="6">
    <location>
        <begin position="688"/>
        <end position="697"/>
    </location>
</feature>
<keyword evidence="2" id="KW-0479">Metal-binding</keyword>
<dbReference type="GO" id="GO:0006351">
    <property type="term" value="P:DNA-templated transcription"/>
    <property type="evidence" value="ECO:0007669"/>
    <property type="project" value="InterPro"/>
</dbReference>
<feature type="compositionally biased region" description="Polar residues" evidence="6">
    <location>
        <begin position="741"/>
        <end position="758"/>
    </location>
</feature>
<dbReference type="Proteomes" id="UP000800200">
    <property type="component" value="Unassembled WGS sequence"/>
</dbReference>
<keyword evidence="3" id="KW-0805">Transcription regulation</keyword>
<comment type="subcellular location">
    <subcellularLocation>
        <location evidence="1">Nucleus</location>
    </subcellularLocation>
</comment>
<protein>
    <recommendedName>
        <fullName evidence="7">Xylanolytic transcriptional activator regulatory domain-containing protein</fullName>
    </recommendedName>
</protein>